<dbReference type="PANTHER" id="PTHR23389">
    <property type="entry name" value="CHROMOSOME TRANSMISSION FIDELITY FACTOR 18"/>
    <property type="match status" value="1"/>
</dbReference>
<dbReference type="Pfam" id="PF03120">
    <property type="entry name" value="OB_DNA_ligase"/>
    <property type="match status" value="1"/>
</dbReference>
<dbReference type="Pfam" id="PF00533">
    <property type="entry name" value="BRCT"/>
    <property type="match status" value="1"/>
</dbReference>
<feature type="region of interest" description="Disordered" evidence="15">
    <location>
        <begin position="829"/>
        <end position="858"/>
    </location>
</feature>
<dbReference type="OrthoDB" id="9759736at2"/>
<dbReference type="InterPro" id="IPR036420">
    <property type="entry name" value="BRCT_dom_sf"/>
</dbReference>
<organism evidence="17 18">
    <name type="scientific">Citricoccus muralis</name>
    <dbReference type="NCBI Taxonomy" id="169134"/>
    <lineage>
        <taxon>Bacteria</taxon>
        <taxon>Bacillati</taxon>
        <taxon>Actinomycetota</taxon>
        <taxon>Actinomycetes</taxon>
        <taxon>Micrococcales</taxon>
        <taxon>Micrococcaceae</taxon>
        <taxon>Citricoccus</taxon>
    </lineage>
</organism>
<dbReference type="SUPFAM" id="SSF56091">
    <property type="entry name" value="DNA ligase/mRNA capping enzyme, catalytic domain"/>
    <property type="match status" value="1"/>
</dbReference>
<dbReference type="PROSITE" id="PS01056">
    <property type="entry name" value="DNA_LIGASE_N2"/>
    <property type="match status" value="1"/>
</dbReference>
<dbReference type="SUPFAM" id="SSF52113">
    <property type="entry name" value="BRCT domain"/>
    <property type="match status" value="1"/>
</dbReference>
<accession>A0A3D9LB84</accession>
<keyword evidence="10 13" id="KW-0234">DNA repair</keyword>
<feature type="compositionally biased region" description="Polar residues" evidence="15">
    <location>
        <begin position="1"/>
        <end position="10"/>
    </location>
</feature>
<evidence type="ECO:0000256" key="12">
    <source>
        <dbReference type="ARBA" id="ARBA00060881"/>
    </source>
</evidence>
<feature type="binding site" evidence="13">
    <location>
        <position position="171"/>
    </location>
    <ligand>
        <name>NAD(+)</name>
        <dbReference type="ChEBI" id="CHEBI:57540"/>
    </ligand>
</feature>
<evidence type="ECO:0000256" key="11">
    <source>
        <dbReference type="ARBA" id="ARBA00034005"/>
    </source>
</evidence>
<feature type="binding site" evidence="13">
    <location>
        <position position="208"/>
    </location>
    <ligand>
        <name>NAD(+)</name>
        <dbReference type="ChEBI" id="CHEBI:57540"/>
    </ligand>
</feature>
<dbReference type="InterPro" id="IPR004149">
    <property type="entry name" value="Znf_DNAligase_C4"/>
</dbReference>
<dbReference type="InterPro" id="IPR004150">
    <property type="entry name" value="NAD_DNA_ligase_OB"/>
</dbReference>
<dbReference type="InterPro" id="IPR010994">
    <property type="entry name" value="RuvA_2-like"/>
</dbReference>
<dbReference type="CDD" id="cd17748">
    <property type="entry name" value="BRCT_DNA_ligase_like"/>
    <property type="match status" value="1"/>
</dbReference>
<evidence type="ECO:0000256" key="15">
    <source>
        <dbReference type="SAM" id="MobiDB-lite"/>
    </source>
</evidence>
<comment type="caution">
    <text evidence="17">The sequence shown here is derived from an EMBL/GenBank/DDBJ whole genome shotgun (WGS) entry which is preliminary data.</text>
</comment>
<proteinExistence type="inferred from homology"/>
<dbReference type="GO" id="GO:0006281">
    <property type="term" value="P:DNA repair"/>
    <property type="evidence" value="ECO:0007669"/>
    <property type="project" value="UniProtKB-KW"/>
</dbReference>
<evidence type="ECO:0000256" key="1">
    <source>
        <dbReference type="ARBA" id="ARBA00012722"/>
    </source>
</evidence>
<dbReference type="EC" id="6.5.1.2" evidence="1 13"/>
<keyword evidence="3 13" id="KW-0436">Ligase</keyword>
<comment type="catalytic activity">
    <reaction evidence="11 13 14">
        <text>NAD(+) + (deoxyribonucleotide)n-3'-hydroxyl + 5'-phospho-(deoxyribonucleotide)m = (deoxyribonucleotide)n+m + AMP + beta-nicotinamide D-nucleotide.</text>
        <dbReference type="EC" id="6.5.1.2"/>
    </reaction>
</comment>
<dbReference type="GO" id="GO:0006260">
    <property type="term" value="P:DNA replication"/>
    <property type="evidence" value="ECO:0007669"/>
    <property type="project" value="UniProtKB-KW"/>
</dbReference>
<evidence type="ECO:0000256" key="2">
    <source>
        <dbReference type="ARBA" id="ARBA00013308"/>
    </source>
</evidence>
<dbReference type="RefSeq" id="WP_115930732.1">
    <property type="nucleotide sequence ID" value="NZ_QREH01000001.1"/>
</dbReference>
<dbReference type="Gene3D" id="3.30.470.30">
    <property type="entry name" value="DNA ligase/mRNA capping enzyme"/>
    <property type="match status" value="1"/>
</dbReference>
<feature type="binding site" evidence="13">
    <location>
        <position position="370"/>
    </location>
    <ligand>
        <name>NAD(+)</name>
        <dbReference type="ChEBI" id="CHEBI:57540"/>
    </ligand>
</feature>
<dbReference type="Gene3D" id="1.10.287.610">
    <property type="entry name" value="Helix hairpin bin"/>
    <property type="match status" value="1"/>
</dbReference>
<dbReference type="Gene3D" id="2.40.50.140">
    <property type="entry name" value="Nucleic acid-binding proteins"/>
    <property type="match status" value="1"/>
</dbReference>
<dbReference type="GO" id="GO:0046872">
    <property type="term" value="F:metal ion binding"/>
    <property type="evidence" value="ECO:0007669"/>
    <property type="project" value="UniProtKB-KW"/>
</dbReference>
<dbReference type="InterPro" id="IPR013839">
    <property type="entry name" value="DNAligase_adenylation"/>
</dbReference>
<dbReference type="Proteomes" id="UP000256727">
    <property type="component" value="Unassembled WGS sequence"/>
</dbReference>
<dbReference type="InterPro" id="IPR001357">
    <property type="entry name" value="BRCT_dom"/>
</dbReference>
<feature type="region of interest" description="Disordered" evidence="15">
    <location>
        <begin position="295"/>
        <end position="321"/>
    </location>
</feature>
<feature type="binding site" evidence="13">
    <location>
        <position position="496"/>
    </location>
    <ligand>
        <name>Zn(2+)</name>
        <dbReference type="ChEBI" id="CHEBI:29105"/>
    </ligand>
</feature>
<evidence type="ECO:0000256" key="8">
    <source>
        <dbReference type="ARBA" id="ARBA00022842"/>
    </source>
</evidence>
<dbReference type="Pfam" id="PF01653">
    <property type="entry name" value="DNA_ligase_aden"/>
    <property type="match status" value="2"/>
</dbReference>
<keyword evidence="13" id="KW-0464">Manganese</keyword>
<feature type="binding site" evidence="13">
    <location>
        <position position="480"/>
    </location>
    <ligand>
        <name>Zn(2+)</name>
        <dbReference type="ChEBI" id="CHEBI:29105"/>
    </ligand>
</feature>
<evidence type="ECO:0000256" key="14">
    <source>
        <dbReference type="RuleBase" id="RU000618"/>
    </source>
</evidence>
<evidence type="ECO:0000256" key="7">
    <source>
        <dbReference type="ARBA" id="ARBA00022833"/>
    </source>
</evidence>
<feature type="region of interest" description="Disordered" evidence="15">
    <location>
        <begin position="1"/>
        <end position="31"/>
    </location>
</feature>
<evidence type="ECO:0000313" key="17">
    <source>
        <dbReference type="EMBL" id="REE02463.1"/>
    </source>
</evidence>
<dbReference type="Pfam" id="PF12826">
    <property type="entry name" value="HHH_2"/>
    <property type="match status" value="2"/>
</dbReference>
<gene>
    <name evidence="13" type="primary">ligA</name>
    <name evidence="17" type="ORF">C8E99_0233</name>
</gene>
<dbReference type="PROSITE" id="PS50172">
    <property type="entry name" value="BRCT"/>
    <property type="match status" value="1"/>
</dbReference>
<dbReference type="NCBIfam" id="TIGR00575">
    <property type="entry name" value="dnlj"/>
    <property type="match status" value="1"/>
</dbReference>
<comment type="cofactor">
    <cofactor evidence="13">
        <name>Mg(2+)</name>
        <dbReference type="ChEBI" id="CHEBI:18420"/>
    </cofactor>
    <cofactor evidence="13">
        <name>Mn(2+)</name>
        <dbReference type="ChEBI" id="CHEBI:29035"/>
    </cofactor>
</comment>
<keyword evidence="9 13" id="KW-0520">NAD</keyword>
<feature type="domain" description="BRCT" evidence="16">
    <location>
        <begin position="754"/>
        <end position="824"/>
    </location>
</feature>
<dbReference type="FunFam" id="2.40.50.140:FF:000012">
    <property type="entry name" value="DNA ligase"/>
    <property type="match status" value="1"/>
</dbReference>
<evidence type="ECO:0000256" key="6">
    <source>
        <dbReference type="ARBA" id="ARBA00022763"/>
    </source>
</evidence>
<dbReference type="InterPro" id="IPR012340">
    <property type="entry name" value="NA-bd_OB-fold"/>
</dbReference>
<dbReference type="Gene3D" id="1.10.150.20">
    <property type="entry name" value="5' to 3' exonuclease, C-terminal subdomain"/>
    <property type="match status" value="2"/>
</dbReference>
<dbReference type="InterPro" id="IPR041663">
    <property type="entry name" value="DisA/LigA_HHH"/>
</dbReference>
<dbReference type="AlphaFoldDB" id="A0A3D9LB84"/>
<dbReference type="Gene3D" id="3.40.50.10190">
    <property type="entry name" value="BRCT domain"/>
    <property type="match status" value="1"/>
</dbReference>
<dbReference type="SUPFAM" id="SSF47781">
    <property type="entry name" value="RuvA domain 2-like"/>
    <property type="match status" value="1"/>
</dbReference>
<evidence type="ECO:0000256" key="5">
    <source>
        <dbReference type="ARBA" id="ARBA00022723"/>
    </source>
</evidence>
<dbReference type="CDD" id="cd00114">
    <property type="entry name" value="LIGANc"/>
    <property type="match status" value="1"/>
</dbReference>
<feature type="binding site" evidence="13">
    <location>
        <position position="502"/>
    </location>
    <ligand>
        <name>Zn(2+)</name>
        <dbReference type="ChEBI" id="CHEBI:29105"/>
    </ligand>
</feature>
<protein>
    <recommendedName>
        <fullName evidence="2 13">DNA ligase</fullName>
        <ecNumber evidence="1 13">6.5.1.2</ecNumber>
    </recommendedName>
    <alternativeName>
        <fullName evidence="13">Polydeoxyribonucleotide synthase [NAD(+)]</fullName>
    </alternativeName>
</protein>
<keyword evidence="6 13" id="KW-0227">DNA damage</keyword>
<dbReference type="InterPro" id="IPR018239">
    <property type="entry name" value="DNA_ligase_AS"/>
</dbReference>
<comment type="similarity">
    <text evidence="12 13">Belongs to the NAD-dependent DNA ligase family. LigA subfamily.</text>
</comment>
<dbReference type="PROSITE" id="PS01055">
    <property type="entry name" value="DNA_LIGASE_N1"/>
    <property type="match status" value="1"/>
</dbReference>
<reference evidence="17 18" key="1">
    <citation type="submission" date="2018-07" db="EMBL/GenBank/DDBJ databases">
        <title>Sequencing the genomes of 1000 actinobacteria strains.</title>
        <authorList>
            <person name="Klenk H.-P."/>
        </authorList>
    </citation>
    <scope>NUCLEOTIDE SEQUENCE [LARGE SCALE GENOMIC DNA]</scope>
    <source>
        <strain evidence="17 18">DSM 14442</strain>
    </source>
</reference>
<evidence type="ECO:0000256" key="10">
    <source>
        <dbReference type="ARBA" id="ARBA00023204"/>
    </source>
</evidence>
<evidence type="ECO:0000259" key="16">
    <source>
        <dbReference type="PROSITE" id="PS50172"/>
    </source>
</evidence>
<dbReference type="SMART" id="SM00292">
    <property type="entry name" value="BRCT"/>
    <property type="match status" value="1"/>
</dbReference>
<sequence>MSSEQKNVTDPSVDPQVDSAVQPEAGDIPTESLREQYEHLVDEVRKHRTAYYQNDAPLVSDAEYDALYRRLEDLEALHPEIVSNDSPTQEVGGEASAAFAPVTHLARMYSLDDLFSIEELRAWYAKTAASIEKIAPGAAEEGVRWLVEVKIDGLAVNLLYRDGKLVRAATRGDGTTGEDVTHNVMTIKDIPQQLAGSGWPSEMEVRGEIFMPTADFRSFNEQRVRDGLAPFANPRNSAAGSLRQKDPAETAKRPLSMFVHGIGAHTGLDAESQHATYDLLASWGLPTSPYTKIVDSLEGDGEKGDGEKGDGEKGDGGNNGGILGFIEDNGNQRHDLVHEIDGIVIKVDSFALQRALGHTSRVPRWSAAYKYPPEEVHTRLLDIRVNVGRTGRVTPYAVMEPVLVAGSTVSMATLHNQDVVKAKAVLIGDTVVLRKAGDVIPEIVGPVLPLREGKKRVEGAGPVGEDELREFVMPTECPSCGTTLAPAKDGDVDLRCPNARSCPAQLTGRIEHAASRGAFDIEALGEEAALWLTNGPGPDPAENHQQVRPEGPGVITEDAELFDLADGREKNLKDPFDPDALSAFQSRLREVMVWREKRKKDPETGKPVPSGEWELKPYFWTQGTVKKPSEPTANTRRLFQELHKAKTQPLWRVLVALSIRHVGPTAARSLATAFGSLQALQALATEGSSGHPGTETTAADERRAAAQQRLADVDGVGPIIAEAVIDWFAEPWHREIVTRWHAAGVVMEDEQDEDTPRTLEGLTIVVTGSLETFSRDSAKEAIIVRGGKASGSVSKKTDYVVAGENAGTKLDKAESLGVTVLDEEGFRTLLAEGPPDSEGPEETDADTDADTGTTEETA</sequence>
<evidence type="ECO:0000256" key="13">
    <source>
        <dbReference type="HAMAP-Rule" id="MF_01588"/>
    </source>
</evidence>
<comment type="function">
    <text evidence="13">DNA ligase that catalyzes the formation of phosphodiester linkages between 5'-phosphoryl and 3'-hydroxyl groups in double-stranded DNA using NAD as a coenzyme and as the energy source for the reaction. It is essential for DNA replication and repair of damaged DNA.</text>
</comment>
<evidence type="ECO:0000256" key="3">
    <source>
        <dbReference type="ARBA" id="ARBA00022598"/>
    </source>
</evidence>
<feature type="compositionally biased region" description="Acidic residues" evidence="15">
    <location>
        <begin position="838"/>
        <end position="849"/>
    </location>
</feature>
<dbReference type="SUPFAM" id="SSF50249">
    <property type="entry name" value="Nucleic acid-binding proteins"/>
    <property type="match status" value="1"/>
</dbReference>
<keyword evidence="7 13" id="KW-0862">Zinc</keyword>
<evidence type="ECO:0000313" key="18">
    <source>
        <dbReference type="Proteomes" id="UP000256727"/>
    </source>
</evidence>
<evidence type="ECO:0000256" key="4">
    <source>
        <dbReference type="ARBA" id="ARBA00022705"/>
    </source>
</evidence>
<dbReference type="PANTHER" id="PTHR23389:SF9">
    <property type="entry name" value="DNA LIGASE"/>
    <property type="match status" value="1"/>
</dbReference>
<feature type="binding site" evidence="13">
    <location>
        <begin position="61"/>
        <end position="65"/>
    </location>
    <ligand>
        <name>NAD(+)</name>
        <dbReference type="ChEBI" id="CHEBI:57540"/>
    </ligand>
</feature>
<feature type="active site" description="N6-AMP-lysine intermediate" evidence="13">
    <location>
        <position position="150"/>
    </location>
</feature>
<keyword evidence="18" id="KW-1185">Reference proteome</keyword>
<feature type="compositionally biased region" description="Basic and acidic residues" evidence="15">
    <location>
        <begin position="300"/>
        <end position="315"/>
    </location>
</feature>
<dbReference type="NCBIfam" id="NF005932">
    <property type="entry name" value="PRK07956.1"/>
    <property type="match status" value="1"/>
</dbReference>
<dbReference type="Pfam" id="PF03119">
    <property type="entry name" value="DNA_ligase_ZBD"/>
    <property type="match status" value="1"/>
</dbReference>
<dbReference type="FunFam" id="3.40.50.10190:FF:000054">
    <property type="entry name" value="DNA ligase"/>
    <property type="match status" value="1"/>
</dbReference>
<name>A0A3D9LB84_9MICC</name>
<dbReference type="HAMAP" id="MF_01588">
    <property type="entry name" value="DNA_ligase_A"/>
    <property type="match status" value="1"/>
</dbReference>
<feature type="binding site" evidence="13">
    <location>
        <position position="477"/>
    </location>
    <ligand>
        <name>Zn(2+)</name>
        <dbReference type="ChEBI" id="CHEBI:29105"/>
    </ligand>
</feature>
<keyword evidence="5 13" id="KW-0479">Metal-binding</keyword>
<evidence type="ECO:0000256" key="9">
    <source>
        <dbReference type="ARBA" id="ARBA00023027"/>
    </source>
</evidence>
<dbReference type="EMBL" id="QREH01000001">
    <property type="protein sequence ID" value="REE02463.1"/>
    <property type="molecule type" value="Genomic_DNA"/>
</dbReference>
<keyword evidence="8 13" id="KW-0460">Magnesium</keyword>
<feature type="region of interest" description="Disordered" evidence="15">
    <location>
        <begin position="230"/>
        <end position="249"/>
    </location>
</feature>
<feature type="binding site" evidence="13">
    <location>
        <position position="346"/>
    </location>
    <ligand>
        <name>NAD(+)</name>
        <dbReference type="ChEBI" id="CHEBI:57540"/>
    </ligand>
</feature>
<dbReference type="SMART" id="SM00532">
    <property type="entry name" value="LIGANc"/>
    <property type="match status" value="1"/>
</dbReference>
<dbReference type="InterPro" id="IPR033136">
    <property type="entry name" value="DNA_ligase_CS"/>
</dbReference>
<dbReference type="GO" id="GO:0005829">
    <property type="term" value="C:cytosol"/>
    <property type="evidence" value="ECO:0007669"/>
    <property type="project" value="TreeGrafter"/>
</dbReference>
<dbReference type="GO" id="GO:0003911">
    <property type="term" value="F:DNA ligase (NAD+) activity"/>
    <property type="evidence" value="ECO:0007669"/>
    <property type="project" value="UniProtKB-UniRule"/>
</dbReference>
<dbReference type="InterPro" id="IPR001679">
    <property type="entry name" value="DNA_ligase"/>
</dbReference>
<feature type="binding site" evidence="13">
    <location>
        <position position="148"/>
    </location>
    <ligand>
        <name>NAD(+)</name>
        <dbReference type="ChEBI" id="CHEBI:57540"/>
    </ligand>
</feature>
<keyword evidence="4 13" id="KW-0235">DNA replication</keyword>
<feature type="binding site" evidence="13">
    <location>
        <begin position="110"/>
        <end position="111"/>
    </location>
    <ligand>
        <name>NAD(+)</name>
        <dbReference type="ChEBI" id="CHEBI:57540"/>
    </ligand>
</feature>
<dbReference type="Gene3D" id="6.20.10.30">
    <property type="match status" value="1"/>
</dbReference>
<dbReference type="InterPro" id="IPR013840">
    <property type="entry name" value="DNAligase_N"/>
</dbReference>